<dbReference type="EMBL" id="JAHRHJ020003813">
    <property type="protein sequence ID" value="KAH9289965.1"/>
    <property type="molecule type" value="Genomic_DNA"/>
</dbReference>
<evidence type="ECO:0000313" key="3">
    <source>
        <dbReference type="Proteomes" id="UP000824469"/>
    </source>
</evidence>
<evidence type="ECO:0000256" key="1">
    <source>
        <dbReference type="SAM" id="MobiDB-lite"/>
    </source>
</evidence>
<dbReference type="AlphaFoldDB" id="A0AA38BTW8"/>
<keyword evidence="3" id="KW-1185">Reference proteome</keyword>
<feature type="compositionally biased region" description="Basic residues" evidence="1">
    <location>
        <begin position="29"/>
        <end position="42"/>
    </location>
</feature>
<evidence type="ECO:0000313" key="2">
    <source>
        <dbReference type="EMBL" id="KAH9289965.1"/>
    </source>
</evidence>
<feature type="region of interest" description="Disordered" evidence="1">
    <location>
        <begin position="21"/>
        <end position="50"/>
    </location>
</feature>
<feature type="non-terminal residue" evidence="2">
    <location>
        <position position="50"/>
    </location>
</feature>
<name>A0AA38BTW8_TAXCH</name>
<proteinExistence type="predicted"/>
<dbReference type="Proteomes" id="UP000824469">
    <property type="component" value="Unassembled WGS sequence"/>
</dbReference>
<feature type="non-terminal residue" evidence="2">
    <location>
        <position position="1"/>
    </location>
</feature>
<comment type="caution">
    <text evidence="2">The sequence shown here is derived from an EMBL/GenBank/DDBJ whole genome shotgun (WGS) entry which is preliminary data.</text>
</comment>
<accession>A0AA38BTW8</accession>
<protein>
    <submittedName>
        <fullName evidence="2">Uncharacterized protein</fullName>
    </submittedName>
</protein>
<reference evidence="2 3" key="1">
    <citation type="journal article" date="2021" name="Nat. Plants">
        <title>The Taxus genome provides insights into paclitaxel biosynthesis.</title>
        <authorList>
            <person name="Xiong X."/>
            <person name="Gou J."/>
            <person name="Liao Q."/>
            <person name="Li Y."/>
            <person name="Zhou Q."/>
            <person name="Bi G."/>
            <person name="Li C."/>
            <person name="Du R."/>
            <person name="Wang X."/>
            <person name="Sun T."/>
            <person name="Guo L."/>
            <person name="Liang H."/>
            <person name="Lu P."/>
            <person name="Wu Y."/>
            <person name="Zhang Z."/>
            <person name="Ro D.K."/>
            <person name="Shang Y."/>
            <person name="Huang S."/>
            <person name="Yan J."/>
        </authorList>
    </citation>
    <scope>NUCLEOTIDE SEQUENCE [LARGE SCALE GENOMIC DNA]</scope>
    <source>
        <strain evidence="2">Ta-2019</strain>
    </source>
</reference>
<organism evidence="2 3">
    <name type="scientific">Taxus chinensis</name>
    <name type="common">Chinese yew</name>
    <name type="synonym">Taxus wallichiana var. chinensis</name>
    <dbReference type="NCBI Taxonomy" id="29808"/>
    <lineage>
        <taxon>Eukaryota</taxon>
        <taxon>Viridiplantae</taxon>
        <taxon>Streptophyta</taxon>
        <taxon>Embryophyta</taxon>
        <taxon>Tracheophyta</taxon>
        <taxon>Spermatophyta</taxon>
        <taxon>Pinopsida</taxon>
        <taxon>Pinidae</taxon>
        <taxon>Conifers II</taxon>
        <taxon>Cupressales</taxon>
        <taxon>Taxaceae</taxon>
        <taxon>Taxus</taxon>
    </lineage>
</organism>
<sequence length="50" mass="5461">VKNPCGFSDCDHAALARAAVTRPPPCSGRRLRRPPPSRRRLQNRLPAQGG</sequence>
<gene>
    <name evidence="2" type="ORF">KI387_034082</name>
</gene>